<evidence type="ECO:0000256" key="1">
    <source>
        <dbReference type="SAM" id="SignalP"/>
    </source>
</evidence>
<dbReference type="CDD" id="cd00042">
    <property type="entry name" value="CY"/>
    <property type="match status" value="1"/>
</dbReference>
<accession>A0A818VN51</accession>
<dbReference type="InterPro" id="IPR000010">
    <property type="entry name" value="Cystatin_dom"/>
</dbReference>
<name>A0A818VN51_9BILA</name>
<feature type="chain" id="PRO_5035692214" description="Cystatin domain-containing protein" evidence="1">
    <location>
        <begin position="20"/>
        <end position="113"/>
    </location>
</feature>
<evidence type="ECO:0000313" key="6">
    <source>
        <dbReference type="EMBL" id="CAF3712391.1"/>
    </source>
</evidence>
<evidence type="ECO:0000313" key="3">
    <source>
        <dbReference type="EMBL" id="CAF1153894.1"/>
    </source>
</evidence>
<dbReference type="EMBL" id="CAJOAX010000447">
    <property type="protein sequence ID" value="CAF3592909.1"/>
    <property type="molecule type" value="Genomic_DNA"/>
</dbReference>
<dbReference type="Proteomes" id="UP000663874">
    <property type="component" value="Unassembled WGS sequence"/>
</dbReference>
<dbReference type="Pfam" id="PF00031">
    <property type="entry name" value="Cystatin"/>
    <property type="match status" value="1"/>
</dbReference>
<protein>
    <recommendedName>
        <fullName evidence="2">Cystatin domain-containing protein</fullName>
    </recommendedName>
</protein>
<feature type="domain" description="Cystatin" evidence="2">
    <location>
        <begin position="20"/>
        <end position="113"/>
    </location>
</feature>
<evidence type="ECO:0000313" key="4">
    <source>
        <dbReference type="EMBL" id="CAF1258329.1"/>
    </source>
</evidence>
<dbReference type="Proteomes" id="UP000663823">
    <property type="component" value="Unassembled WGS sequence"/>
</dbReference>
<dbReference type="SMART" id="SM00043">
    <property type="entry name" value="CY"/>
    <property type="match status" value="1"/>
</dbReference>
<dbReference type="Gene3D" id="3.10.450.10">
    <property type="match status" value="1"/>
</dbReference>
<dbReference type="SUPFAM" id="SSF54403">
    <property type="entry name" value="Cystatin/monellin"/>
    <property type="match status" value="1"/>
</dbReference>
<gene>
    <name evidence="6" type="ORF">FNK824_LOCUS9913</name>
    <name evidence="5" type="ORF">OTI717_LOCUS6400</name>
    <name evidence="3" type="ORF">RFH988_LOCUS22067</name>
    <name evidence="4" type="ORF">SEV965_LOCUS24103</name>
</gene>
<organism evidence="6 7">
    <name type="scientific">Rotaria sordida</name>
    <dbReference type="NCBI Taxonomy" id="392033"/>
    <lineage>
        <taxon>Eukaryota</taxon>
        <taxon>Metazoa</taxon>
        <taxon>Spiralia</taxon>
        <taxon>Gnathifera</taxon>
        <taxon>Rotifera</taxon>
        <taxon>Eurotatoria</taxon>
        <taxon>Bdelloidea</taxon>
        <taxon>Philodinida</taxon>
        <taxon>Philodinidae</taxon>
        <taxon>Rotaria</taxon>
    </lineage>
</organism>
<reference evidence="6" key="1">
    <citation type="submission" date="2021-02" db="EMBL/GenBank/DDBJ databases">
        <authorList>
            <person name="Nowell W R."/>
        </authorList>
    </citation>
    <scope>NUCLEOTIDE SEQUENCE</scope>
</reference>
<dbReference type="InterPro" id="IPR046350">
    <property type="entry name" value="Cystatin_sf"/>
</dbReference>
<keyword evidence="1" id="KW-0732">Signal</keyword>
<proteinExistence type="predicted"/>
<dbReference type="AlphaFoldDB" id="A0A818VN51"/>
<dbReference type="EMBL" id="CAJNOU010001838">
    <property type="protein sequence ID" value="CAF1258329.1"/>
    <property type="molecule type" value="Genomic_DNA"/>
</dbReference>
<dbReference type="GO" id="GO:0004869">
    <property type="term" value="F:cysteine-type endopeptidase inhibitor activity"/>
    <property type="evidence" value="ECO:0007669"/>
    <property type="project" value="InterPro"/>
</dbReference>
<evidence type="ECO:0000259" key="2">
    <source>
        <dbReference type="SMART" id="SM00043"/>
    </source>
</evidence>
<dbReference type="EMBL" id="CAJOBE010001077">
    <property type="protein sequence ID" value="CAF3712391.1"/>
    <property type="molecule type" value="Genomic_DNA"/>
</dbReference>
<feature type="signal peptide" evidence="1">
    <location>
        <begin position="1"/>
        <end position="19"/>
    </location>
</feature>
<dbReference type="Proteomes" id="UP000663882">
    <property type="component" value="Unassembled WGS sequence"/>
</dbReference>
<dbReference type="EMBL" id="CAJNOO010001448">
    <property type="protein sequence ID" value="CAF1153894.1"/>
    <property type="molecule type" value="Genomic_DNA"/>
</dbReference>
<sequence>MFKLFAVFLGAMLLAVSYGGLPGGYTDRPELIEDPFVKSLTSFAAEYYAKKENIFLSRLKVIHVQTQVVAGVNYKLDFTGEIVSDISGKLATCHAVIYVRFDQTQSVTNIRCD</sequence>
<dbReference type="OrthoDB" id="1908104at2759"/>
<dbReference type="Proteomes" id="UP000663889">
    <property type="component" value="Unassembled WGS sequence"/>
</dbReference>
<comment type="caution">
    <text evidence="6">The sequence shown here is derived from an EMBL/GenBank/DDBJ whole genome shotgun (WGS) entry which is preliminary data.</text>
</comment>
<evidence type="ECO:0000313" key="5">
    <source>
        <dbReference type="EMBL" id="CAF3592909.1"/>
    </source>
</evidence>
<evidence type="ECO:0000313" key="7">
    <source>
        <dbReference type="Proteomes" id="UP000663874"/>
    </source>
</evidence>